<dbReference type="Pfam" id="PF13487">
    <property type="entry name" value="HD_5"/>
    <property type="match status" value="1"/>
</dbReference>
<feature type="domain" description="HPt" evidence="3">
    <location>
        <begin position="6"/>
        <end position="110"/>
    </location>
</feature>
<keyword evidence="2" id="KW-0597">Phosphoprotein</keyword>
<dbReference type="Pfam" id="PF01627">
    <property type="entry name" value="Hpt"/>
    <property type="match status" value="1"/>
</dbReference>
<sequence length="369" mass="41655">MTVFTPEEVDEDILGDLKEEIVELHEASEQTLIELELTPQDKDLQRALFRSIHTIKGDLGLVGFLPMVGVLQHLEDILDLMRKGELSYTSQLSDLVLKLMDIVSKFVGDCINSGKAEFDGNAIENTIEVIESVSASNKSEHEALLEKAVYALTNQVWVAAQDQHDRIPKTGVPKDISTELQPDVLFFRELMRPIEKRIGYPEGRGDQVAALALFINRLSEEPVAEEQLAVACYAHDFGMAFMPRDIINKKTKLDKMEENLLRSHVYKSTRLIEHLNAWDGARKIIMQHHEYIDGSGFPLGIKSEDICEGAKLLAIIDRYVSLIQPSNEQIALSEVDAVIYLNKEYKGKLSGSWLRLFNKGMTTHLKTQH</sequence>
<dbReference type="SUPFAM" id="SSF109604">
    <property type="entry name" value="HD-domain/PDEase-like"/>
    <property type="match status" value="1"/>
</dbReference>
<feature type="modified residue" description="Phosphohistidine" evidence="2">
    <location>
        <position position="53"/>
    </location>
</feature>
<dbReference type="CDD" id="cd00088">
    <property type="entry name" value="HPT"/>
    <property type="match status" value="1"/>
</dbReference>
<evidence type="ECO:0000313" key="6">
    <source>
        <dbReference type="Proteomes" id="UP001253545"/>
    </source>
</evidence>
<dbReference type="Gene3D" id="1.10.3210.10">
    <property type="entry name" value="Hypothetical protein af1432"/>
    <property type="match status" value="1"/>
</dbReference>
<accession>A0ABU2ZUD2</accession>
<feature type="domain" description="HD-GYP" evidence="4">
    <location>
        <begin position="176"/>
        <end position="369"/>
    </location>
</feature>
<dbReference type="SMART" id="SM00073">
    <property type="entry name" value="HPT"/>
    <property type="match status" value="1"/>
</dbReference>
<dbReference type="EMBL" id="JAVRHX010000004">
    <property type="protein sequence ID" value="MDT0596015.1"/>
    <property type="molecule type" value="Genomic_DNA"/>
</dbReference>
<organism evidence="5 6">
    <name type="scientific">Glaciecola petra</name>
    <dbReference type="NCBI Taxonomy" id="3075602"/>
    <lineage>
        <taxon>Bacteria</taxon>
        <taxon>Pseudomonadati</taxon>
        <taxon>Pseudomonadota</taxon>
        <taxon>Gammaproteobacteria</taxon>
        <taxon>Alteromonadales</taxon>
        <taxon>Alteromonadaceae</taxon>
        <taxon>Glaciecola</taxon>
    </lineage>
</organism>
<dbReference type="Proteomes" id="UP001253545">
    <property type="component" value="Unassembled WGS sequence"/>
</dbReference>
<dbReference type="PANTHER" id="PTHR43155:SF2">
    <property type="entry name" value="CYCLIC DI-GMP PHOSPHODIESTERASE PA4108"/>
    <property type="match status" value="1"/>
</dbReference>
<dbReference type="InterPro" id="IPR036641">
    <property type="entry name" value="HPT_dom_sf"/>
</dbReference>
<evidence type="ECO:0000313" key="5">
    <source>
        <dbReference type="EMBL" id="MDT0596015.1"/>
    </source>
</evidence>
<evidence type="ECO:0000259" key="3">
    <source>
        <dbReference type="PROSITE" id="PS50894"/>
    </source>
</evidence>
<dbReference type="PROSITE" id="PS50894">
    <property type="entry name" value="HPT"/>
    <property type="match status" value="1"/>
</dbReference>
<dbReference type="InterPro" id="IPR003607">
    <property type="entry name" value="HD/PDEase_dom"/>
</dbReference>
<dbReference type="Gene3D" id="1.20.120.160">
    <property type="entry name" value="HPT domain"/>
    <property type="match status" value="1"/>
</dbReference>
<name>A0ABU2ZUD2_9ALTE</name>
<dbReference type="InterPro" id="IPR008207">
    <property type="entry name" value="Sig_transdc_His_kin_Hpt_dom"/>
</dbReference>
<reference evidence="5 6" key="1">
    <citation type="submission" date="2023-09" db="EMBL/GenBank/DDBJ databases">
        <authorList>
            <person name="Rey-Velasco X."/>
        </authorList>
    </citation>
    <scope>NUCLEOTIDE SEQUENCE [LARGE SCALE GENOMIC DNA]</scope>
    <source>
        <strain evidence="5 6">P117</strain>
    </source>
</reference>
<comment type="caution">
    <text evidence="5">The sequence shown here is derived from an EMBL/GenBank/DDBJ whole genome shotgun (WGS) entry which is preliminary data.</text>
</comment>
<keyword evidence="6" id="KW-1185">Reference proteome</keyword>
<proteinExistence type="predicted"/>
<gene>
    <name evidence="5" type="ORF">RM552_14260</name>
</gene>
<dbReference type="RefSeq" id="WP_311369528.1">
    <property type="nucleotide sequence ID" value="NZ_JAVRHX010000004.1"/>
</dbReference>
<evidence type="ECO:0000259" key="4">
    <source>
        <dbReference type="PROSITE" id="PS51832"/>
    </source>
</evidence>
<keyword evidence="1" id="KW-0902">Two-component regulatory system</keyword>
<dbReference type="CDD" id="cd00077">
    <property type="entry name" value="HDc"/>
    <property type="match status" value="1"/>
</dbReference>
<evidence type="ECO:0000256" key="2">
    <source>
        <dbReference type="PROSITE-ProRule" id="PRU00110"/>
    </source>
</evidence>
<evidence type="ECO:0000256" key="1">
    <source>
        <dbReference type="ARBA" id="ARBA00023012"/>
    </source>
</evidence>
<dbReference type="PANTHER" id="PTHR43155">
    <property type="entry name" value="CYCLIC DI-GMP PHOSPHODIESTERASE PA4108-RELATED"/>
    <property type="match status" value="1"/>
</dbReference>
<protein>
    <submittedName>
        <fullName evidence="5">HD domain-containing phosphohydrolase</fullName>
    </submittedName>
</protein>
<dbReference type="PROSITE" id="PS51832">
    <property type="entry name" value="HD_GYP"/>
    <property type="match status" value="1"/>
</dbReference>
<dbReference type="InterPro" id="IPR037522">
    <property type="entry name" value="HD_GYP_dom"/>
</dbReference>
<dbReference type="SUPFAM" id="SSF47226">
    <property type="entry name" value="Histidine-containing phosphotransfer domain, HPT domain"/>
    <property type="match status" value="1"/>
</dbReference>